<protein>
    <submittedName>
        <fullName evidence="2">Uncharacterized protein</fullName>
    </submittedName>
</protein>
<dbReference type="EMBL" id="JAPJUH010000007">
    <property type="protein sequence ID" value="MCX3267207.1"/>
    <property type="molecule type" value="Genomic_DNA"/>
</dbReference>
<feature type="region of interest" description="Disordered" evidence="1">
    <location>
        <begin position="1"/>
        <end position="29"/>
    </location>
</feature>
<evidence type="ECO:0000313" key="2">
    <source>
        <dbReference type="EMBL" id="MCX3267207.1"/>
    </source>
</evidence>
<gene>
    <name evidence="2" type="ORF">OQZ29_20770</name>
</gene>
<reference evidence="2" key="1">
    <citation type="submission" date="2022-11" db="EMBL/GenBank/DDBJ databases">
        <authorList>
            <person name="Graham C."/>
            <person name="Newman J.D."/>
        </authorList>
    </citation>
    <scope>NUCLEOTIDE SEQUENCE</scope>
    <source>
        <strain evidence="2">DSM 19486</strain>
    </source>
</reference>
<name>A0A9X3IAS0_9SPHI</name>
<comment type="caution">
    <text evidence="2">The sequence shown here is derived from an EMBL/GenBank/DDBJ whole genome shotgun (WGS) entry which is preliminary data.</text>
</comment>
<accession>A0A9X3IAS0</accession>
<dbReference type="Proteomes" id="UP001142592">
    <property type="component" value="Unassembled WGS sequence"/>
</dbReference>
<organism evidence="2 3">
    <name type="scientific">Pedobacter agri</name>
    <dbReference type="NCBI Taxonomy" id="454586"/>
    <lineage>
        <taxon>Bacteria</taxon>
        <taxon>Pseudomonadati</taxon>
        <taxon>Bacteroidota</taxon>
        <taxon>Sphingobacteriia</taxon>
        <taxon>Sphingobacteriales</taxon>
        <taxon>Sphingobacteriaceae</taxon>
        <taxon>Pedobacter</taxon>
    </lineage>
</organism>
<evidence type="ECO:0000313" key="3">
    <source>
        <dbReference type="Proteomes" id="UP001142592"/>
    </source>
</evidence>
<evidence type="ECO:0000256" key="1">
    <source>
        <dbReference type="SAM" id="MobiDB-lite"/>
    </source>
</evidence>
<dbReference type="AlphaFoldDB" id="A0A9X3IAS0"/>
<proteinExistence type="predicted"/>
<feature type="compositionally biased region" description="Low complexity" evidence="1">
    <location>
        <begin position="20"/>
        <end position="29"/>
    </location>
</feature>
<keyword evidence="3" id="KW-1185">Reference proteome</keyword>
<sequence length="81" mass="9106">MQEQRKNKSYFQPDQIHQAGNNSNNNTGSGIHLFQQVSCTLTPLIIIGPNPQPSTRSSALRIQNAIMPIANDIHEHVIFKR</sequence>